<dbReference type="AlphaFoldDB" id="A0A1L9UQ82"/>
<proteinExistence type="predicted"/>
<accession>A0A1L9UQ82</accession>
<protein>
    <submittedName>
        <fullName evidence="1">Uncharacterized protein</fullName>
    </submittedName>
</protein>
<sequence length="182" mass="20466">MISNKLGDDHSIGWLAQQDLISPFASSRWRKSFFEIHHDHEANIIYGGFCGMCTRCIRRGHWSLNSATVHRPVQVPYSVFSHTLAFAPVSLDEDCLDRLLLWGSIGSWKLRMYGLKPFPAGLNRGRRILITNNRATWSGKPRSCLTLRPCLGGEVSIPYATVPLDSSFPPTCTGELNEHLQI</sequence>
<keyword evidence="2" id="KW-1185">Reference proteome</keyword>
<evidence type="ECO:0000313" key="2">
    <source>
        <dbReference type="Proteomes" id="UP000184499"/>
    </source>
</evidence>
<dbReference type="OrthoDB" id="10477494at2759"/>
<dbReference type="VEuPathDB" id="FungiDB:ASPBRDRAFT_515675"/>
<name>A0A1L9UQ82_ASPBC</name>
<dbReference type="GeneID" id="93579241"/>
<dbReference type="Proteomes" id="UP000184499">
    <property type="component" value="Unassembled WGS sequence"/>
</dbReference>
<organism evidence="1 2">
    <name type="scientific">Aspergillus brasiliensis (strain CBS 101740 / IMI 381727 / IBT 21946)</name>
    <dbReference type="NCBI Taxonomy" id="767769"/>
    <lineage>
        <taxon>Eukaryota</taxon>
        <taxon>Fungi</taxon>
        <taxon>Dikarya</taxon>
        <taxon>Ascomycota</taxon>
        <taxon>Pezizomycotina</taxon>
        <taxon>Eurotiomycetes</taxon>
        <taxon>Eurotiomycetidae</taxon>
        <taxon>Eurotiales</taxon>
        <taxon>Aspergillaceae</taxon>
        <taxon>Aspergillus</taxon>
        <taxon>Aspergillus subgen. Circumdati</taxon>
    </lineage>
</organism>
<gene>
    <name evidence="1" type="ORF">ASPBRDRAFT_515675</name>
</gene>
<dbReference type="RefSeq" id="XP_067481008.1">
    <property type="nucleotide sequence ID" value="XM_067626753.1"/>
</dbReference>
<evidence type="ECO:0000313" key="1">
    <source>
        <dbReference type="EMBL" id="OJJ73760.1"/>
    </source>
</evidence>
<dbReference type="EMBL" id="KV878682">
    <property type="protein sequence ID" value="OJJ73760.1"/>
    <property type="molecule type" value="Genomic_DNA"/>
</dbReference>
<reference evidence="2" key="1">
    <citation type="journal article" date="2017" name="Genome Biol.">
        <title>Comparative genomics reveals high biological diversity and specific adaptations in the industrially and medically important fungal genus Aspergillus.</title>
        <authorList>
            <person name="de Vries R.P."/>
            <person name="Riley R."/>
            <person name="Wiebenga A."/>
            <person name="Aguilar-Osorio G."/>
            <person name="Amillis S."/>
            <person name="Uchima C.A."/>
            <person name="Anderluh G."/>
            <person name="Asadollahi M."/>
            <person name="Askin M."/>
            <person name="Barry K."/>
            <person name="Battaglia E."/>
            <person name="Bayram O."/>
            <person name="Benocci T."/>
            <person name="Braus-Stromeyer S.A."/>
            <person name="Caldana C."/>
            <person name="Canovas D."/>
            <person name="Cerqueira G.C."/>
            <person name="Chen F."/>
            <person name="Chen W."/>
            <person name="Choi C."/>
            <person name="Clum A."/>
            <person name="Dos Santos R.A."/>
            <person name="Damasio A.R."/>
            <person name="Diallinas G."/>
            <person name="Emri T."/>
            <person name="Fekete E."/>
            <person name="Flipphi M."/>
            <person name="Freyberg S."/>
            <person name="Gallo A."/>
            <person name="Gournas C."/>
            <person name="Habgood R."/>
            <person name="Hainaut M."/>
            <person name="Harispe M.L."/>
            <person name="Henrissat B."/>
            <person name="Hilden K.S."/>
            <person name="Hope R."/>
            <person name="Hossain A."/>
            <person name="Karabika E."/>
            <person name="Karaffa L."/>
            <person name="Karanyi Z."/>
            <person name="Krasevec N."/>
            <person name="Kuo A."/>
            <person name="Kusch H."/>
            <person name="LaButti K."/>
            <person name="Lagendijk E.L."/>
            <person name="Lapidus A."/>
            <person name="Levasseur A."/>
            <person name="Lindquist E."/>
            <person name="Lipzen A."/>
            <person name="Logrieco A.F."/>
            <person name="MacCabe A."/>
            <person name="Maekelae M.R."/>
            <person name="Malavazi I."/>
            <person name="Melin P."/>
            <person name="Meyer V."/>
            <person name="Mielnichuk N."/>
            <person name="Miskei M."/>
            <person name="Molnar A.P."/>
            <person name="Mule G."/>
            <person name="Ngan C.Y."/>
            <person name="Orejas M."/>
            <person name="Orosz E."/>
            <person name="Ouedraogo J.P."/>
            <person name="Overkamp K.M."/>
            <person name="Park H.-S."/>
            <person name="Perrone G."/>
            <person name="Piumi F."/>
            <person name="Punt P.J."/>
            <person name="Ram A.F."/>
            <person name="Ramon A."/>
            <person name="Rauscher S."/>
            <person name="Record E."/>
            <person name="Riano-Pachon D.M."/>
            <person name="Robert V."/>
            <person name="Roehrig J."/>
            <person name="Ruller R."/>
            <person name="Salamov A."/>
            <person name="Salih N.S."/>
            <person name="Samson R.A."/>
            <person name="Sandor E."/>
            <person name="Sanguinetti M."/>
            <person name="Schuetze T."/>
            <person name="Sepcic K."/>
            <person name="Shelest E."/>
            <person name="Sherlock G."/>
            <person name="Sophianopoulou V."/>
            <person name="Squina F.M."/>
            <person name="Sun H."/>
            <person name="Susca A."/>
            <person name="Todd R.B."/>
            <person name="Tsang A."/>
            <person name="Unkles S.E."/>
            <person name="van de Wiele N."/>
            <person name="van Rossen-Uffink D."/>
            <person name="Oliveira J.V."/>
            <person name="Vesth T.C."/>
            <person name="Visser J."/>
            <person name="Yu J.-H."/>
            <person name="Zhou M."/>
            <person name="Andersen M.R."/>
            <person name="Archer D.B."/>
            <person name="Baker S.E."/>
            <person name="Benoit I."/>
            <person name="Brakhage A.A."/>
            <person name="Braus G.H."/>
            <person name="Fischer R."/>
            <person name="Frisvad J.C."/>
            <person name="Goldman G.H."/>
            <person name="Houbraken J."/>
            <person name="Oakley B."/>
            <person name="Pocsi I."/>
            <person name="Scazzocchio C."/>
            <person name="Seiboth B."/>
            <person name="vanKuyk P.A."/>
            <person name="Wortman J."/>
            <person name="Dyer P.S."/>
            <person name="Grigoriev I.V."/>
        </authorList>
    </citation>
    <scope>NUCLEOTIDE SEQUENCE [LARGE SCALE GENOMIC DNA]</scope>
    <source>
        <strain evidence="2">CBS 101740 / IMI 381727 / IBT 21946</strain>
    </source>
</reference>